<evidence type="ECO:0000256" key="2">
    <source>
        <dbReference type="ARBA" id="ARBA00009773"/>
    </source>
</evidence>
<keyword evidence="3 7" id="KW-0812">Transmembrane</keyword>
<evidence type="ECO:0000256" key="3">
    <source>
        <dbReference type="ARBA" id="ARBA00022692"/>
    </source>
</evidence>
<dbReference type="OrthoDB" id="5970161at2759"/>
<dbReference type="GeneID" id="111275562"/>
<feature type="transmembrane region" description="Helical" evidence="7">
    <location>
        <begin position="73"/>
        <end position="95"/>
    </location>
</feature>
<feature type="transmembrane region" description="Helical" evidence="7">
    <location>
        <begin position="537"/>
        <end position="559"/>
    </location>
</feature>
<evidence type="ECO:0000256" key="6">
    <source>
        <dbReference type="SAM" id="MobiDB-lite"/>
    </source>
</evidence>
<feature type="transmembrane region" description="Helical" evidence="7">
    <location>
        <begin position="457"/>
        <end position="475"/>
    </location>
</feature>
<dbReference type="KEGG" id="dzi:111275562"/>
<feature type="transmembrane region" description="Helical" evidence="7">
    <location>
        <begin position="183"/>
        <end position="215"/>
    </location>
</feature>
<dbReference type="AlphaFoldDB" id="A0A6P5WL56"/>
<dbReference type="GO" id="GO:0016020">
    <property type="term" value="C:membrane"/>
    <property type="evidence" value="ECO:0007669"/>
    <property type="project" value="UniProtKB-SubCell"/>
</dbReference>
<protein>
    <submittedName>
        <fullName evidence="9">Uncharacterized protein LOC111275562 isoform X1</fullName>
    </submittedName>
</protein>
<feature type="transmembrane region" description="Helical" evidence="7">
    <location>
        <begin position="571"/>
        <end position="589"/>
    </location>
</feature>
<name>A0A6P5WL56_DURZI</name>
<sequence length="653" mass="72192">MALVPHSSEPEPKTSSTTLPWKVMFRSASMRRPSPAPVDNDAPPNEPHAPPQEPNSLDPDNRNSLSGDTQVRLALYVAMAHAGLAVTIFILYGICKLLQEYLRPIQWAILSSIPLRGIQETLVGFWSEPLKLGLTETVLAVPVAVFKAFIDTLVDIKDVYLRVILKRPKSTLSRRNKSRFSKLVRWLVSFAVFVIAYERIDGVGSLIIIVLGFVITTKNVDYTLSAVSSFRSNSFRRSAITSCFTRGILKRLNTIVAIGLIIGMIVGFIAGATFFSYKIGVEGKNAVISLKAHVEESNYAERIGVKKWMEENDVSGMVDEYTTKFYETVSEQIDSLAMQYNMTEFVTGIKHFVITSMTSSSAQSTALMTPTPYTEKLLSLRKRVSNREWGKIYTEVIAIFRELIITREDLLQKAKGLSVKGADVSQRMFASGASVLSGGAKIMFTIGNSIISGAAEVFNFVSQLMVFFWVLYYLITSESGGVTEQVMSMIPISKSARIRCVEVLDNAISGVLLATAEIAFFQGCLTGLLFRLYKIHFVYMSTVLAFISPLLPIFPPWFATIPAAVELLLESRYILALTFSIAHIFLMDYGASEIQEDIPGYSAYLTGLSIIGGMTLFPSAVEGAIMGPLITTVVIALKDLYAEFVLEEPKKKD</sequence>
<organism evidence="8 9">
    <name type="scientific">Durio zibethinus</name>
    <name type="common">Durian</name>
    <dbReference type="NCBI Taxonomy" id="66656"/>
    <lineage>
        <taxon>Eukaryota</taxon>
        <taxon>Viridiplantae</taxon>
        <taxon>Streptophyta</taxon>
        <taxon>Embryophyta</taxon>
        <taxon>Tracheophyta</taxon>
        <taxon>Spermatophyta</taxon>
        <taxon>Magnoliopsida</taxon>
        <taxon>eudicotyledons</taxon>
        <taxon>Gunneridae</taxon>
        <taxon>Pentapetalae</taxon>
        <taxon>rosids</taxon>
        <taxon>malvids</taxon>
        <taxon>Malvales</taxon>
        <taxon>Malvaceae</taxon>
        <taxon>Helicteroideae</taxon>
        <taxon>Durio</taxon>
    </lineage>
</organism>
<dbReference type="PANTHER" id="PTHR21716">
    <property type="entry name" value="TRANSMEMBRANE PROTEIN"/>
    <property type="match status" value="1"/>
</dbReference>
<gene>
    <name evidence="9" type="primary">LOC111275562</name>
</gene>
<dbReference type="Proteomes" id="UP000515121">
    <property type="component" value="Unplaced"/>
</dbReference>
<feature type="region of interest" description="Disordered" evidence="6">
    <location>
        <begin position="1"/>
        <end position="64"/>
    </location>
</feature>
<evidence type="ECO:0000256" key="1">
    <source>
        <dbReference type="ARBA" id="ARBA00004141"/>
    </source>
</evidence>
<reference evidence="9" key="1">
    <citation type="submission" date="2025-08" db="UniProtKB">
        <authorList>
            <consortium name="RefSeq"/>
        </authorList>
    </citation>
    <scope>IDENTIFICATION</scope>
    <source>
        <tissue evidence="9">Fruit stalk</tissue>
    </source>
</reference>
<evidence type="ECO:0000313" key="9">
    <source>
        <dbReference type="RefSeq" id="XP_022716689.1"/>
    </source>
</evidence>
<evidence type="ECO:0000256" key="5">
    <source>
        <dbReference type="ARBA" id="ARBA00023136"/>
    </source>
</evidence>
<keyword evidence="8" id="KW-1185">Reference proteome</keyword>
<dbReference type="RefSeq" id="XP_022716689.1">
    <property type="nucleotide sequence ID" value="XM_022860954.1"/>
</dbReference>
<evidence type="ECO:0000313" key="8">
    <source>
        <dbReference type="Proteomes" id="UP000515121"/>
    </source>
</evidence>
<evidence type="ECO:0000256" key="7">
    <source>
        <dbReference type="SAM" id="Phobius"/>
    </source>
</evidence>
<keyword evidence="4 7" id="KW-1133">Transmembrane helix</keyword>
<feature type="transmembrane region" description="Helical" evidence="7">
    <location>
        <begin position="625"/>
        <end position="646"/>
    </location>
</feature>
<keyword evidence="5 7" id="KW-0472">Membrane</keyword>
<feature type="transmembrane region" description="Helical" evidence="7">
    <location>
        <begin position="601"/>
        <end position="619"/>
    </location>
</feature>
<feature type="compositionally biased region" description="Pro residues" evidence="6">
    <location>
        <begin position="44"/>
        <end position="53"/>
    </location>
</feature>
<accession>A0A6P5WL56</accession>
<feature type="transmembrane region" description="Helical" evidence="7">
    <location>
        <begin position="255"/>
        <end position="275"/>
    </location>
</feature>
<evidence type="ECO:0000256" key="4">
    <source>
        <dbReference type="ARBA" id="ARBA00022989"/>
    </source>
</evidence>
<dbReference type="InterPro" id="IPR002549">
    <property type="entry name" value="AI-2E-like"/>
</dbReference>
<comment type="subcellular location">
    <subcellularLocation>
        <location evidence="1">Membrane</location>
        <topology evidence="1">Multi-pass membrane protein</topology>
    </subcellularLocation>
</comment>
<proteinExistence type="inferred from homology"/>
<feature type="transmembrane region" description="Helical" evidence="7">
    <location>
        <begin position="507"/>
        <end position="530"/>
    </location>
</feature>
<dbReference type="PANTHER" id="PTHR21716:SF72">
    <property type="entry name" value="TRANSMEMBRANE PROTEIN C9ORF5 PROTEIN"/>
    <property type="match status" value="1"/>
</dbReference>
<comment type="similarity">
    <text evidence="2">Belongs to the autoinducer-2 exporter (AI-2E) (TC 2.A.86) family.</text>
</comment>